<protein>
    <submittedName>
        <fullName evidence="1">Uncharacterized protein</fullName>
    </submittedName>
</protein>
<dbReference type="Proteomes" id="UP000221918">
    <property type="component" value="Unassembled WGS sequence"/>
</dbReference>
<reference evidence="2 3" key="1">
    <citation type="submission" date="2017-09" db="EMBL/GenBank/DDBJ databases">
        <title>Large-scale bioinformatics analysis of Bacillus genomes uncovers conserved roles of natural products in bacterial physiology.</title>
        <authorList>
            <consortium name="Agbiome Team Llc"/>
            <person name="Bleich R.M."/>
            <person name="Grubbs K.J."/>
            <person name="Santa Maria K.C."/>
            <person name="Allen S.E."/>
            <person name="Farag S."/>
            <person name="Shank E.A."/>
            <person name="Bowers A."/>
        </authorList>
    </citation>
    <scope>NUCLEOTIDE SEQUENCE [LARGE SCALE GENOMIC DNA]</scope>
    <source>
        <strain evidence="2 3">AFS037265</strain>
    </source>
</reference>
<dbReference type="EMBL" id="NUTL01000093">
    <property type="protein sequence ID" value="PHE91851.1"/>
    <property type="molecule type" value="Genomic_DNA"/>
</dbReference>
<name>A0AAJ2DIT4_9BACI</name>
<accession>A0AAJ2DIT4</accession>
<organism evidence="1 4">
    <name type="scientific">Bacillus pseudomycoides</name>
    <dbReference type="NCBI Taxonomy" id="64104"/>
    <lineage>
        <taxon>Bacteria</taxon>
        <taxon>Bacillati</taxon>
        <taxon>Bacillota</taxon>
        <taxon>Bacilli</taxon>
        <taxon>Bacillales</taxon>
        <taxon>Bacillaceae</taxon>
        <taxon>Bacillus</taxon>
        <taxon>Bacillus cereus group</taxon>
    </lineage>
</organism>
<dbReference type="EMBL" id="VLYX01000005">
    <property type="protein sequence ID" value="MDR4325644.1"/>
    <property type="molecule type" value="Genomic_DNA"/>
</dbReference>
<reference evidence="1" key="2">
    <citation type="submission" date="2019-07" db="EMBL/GenBank/DDBJ databases">
        <title>Phylogenomic Reclassification of ATCC Bacillus Strains and Various Taxa within the Genus Bacillus.</title>
        <authorList>
            <person name="Riojas M.A."/>
            <person name="Frank A.M."/>
            <person name="Fenn S.L."/>
            <person name="King S.P."/>
            <person name="Brower S.M."/>
            <person name="Hazbon M.H."/>
        </authorList>
    </citation>
    <scope>NUCLEOTIDE SEQUENCE</scope>
    <source>
        <strain evidence="1">NR-12239</strain>
    </source>
</reference>
<dbReference type="AlphaFoldDB" id="A0AAJ2DIT4"/>
<sequence>MTAGMCLSSRGERKTSTDGSFTLYKMMITNDIRNWKIQQSEKCNKHKCSFFHFYRIRDVYEQKMNMLLQFLRK</sequence>
<gene>
    <name evidence="2" type="ORF">COF81_21060</name>
    <name evidence="1" type="ORF">FOS08_06735</name>
</gene>
<dbReference type="Proteomes" id="UP001248134">
    <property type="component" value="Unassembled WGS sequence"/>
</dbReference>
<comment type="caution">
    <text evidence="1">The sequence shown here is derived from an EMBL/GenBank/DDBJ whole genome shotgun (WGS) entry which is preliminary data.</text>
</comment>
<proteinExistence type="predicted"/>
<evidence type="ECO:0000313" key="3">
    <source>
        <dbReference type="Proteomes" id="UP000221918"/>
    </source>
</evidence>
<evidence type="ECO:0000313" key="2">
    <source>
        <dbReference type="EMBL" id="PHE91851.1"/>
    </source>
</evidence>
<evidence type="ECO:0000313" key="4">
    <source>
        <dbReference type="Proteomes" id="UP001248134"/>
    </source>
</evidence>
<evidence type="ECO:0000313" key="1">
    <source>
        <dbReference type="EMBL" id="MDR4325644.1"/>
    </source>
</evidence>